<dbReference type="SUPFAM" id="SSF52317">
    <property type="entry name" value="Class I glutamine amidotransferase-like"/>
    <property type="match status" value="1"/>
</dbReference>
<dbReference type="AlphaFoldDB" id="A0A6I4MHQ6"/>
<keyword evidence="3" id="KW-1185">Reference proteome</keyword>
<dbReference type="Pfam" id="PF06283">
    <property type="entry name" value="ThuA"/>
    <property type="match status" value="1"/>
</dbReference>
<dbReference type="InterPro" id="IPR029062">
    <property type="entry name" value="Class_I_gatase-like"/>
</dbReference>
<dbReference type="Gene3D" id="3.40.50.880">
    <property type="match status" value="1"/>
</dbReference>
<evidence type="ECO:0000259" key="1">
    <source>
        <dbReference type="Pfam" id="PF06283"/>
    </source>
</evidence>
<name>A0A6I4MHQ6_9ACTN</name>
<dbReference type="InterPro" id="IPR029010">
    <property type="entry name" value="ThuA-like"/>
</dbReference>
<dbReference type="EMBL" id="WBMS02000018">
    <property type="protein sequence ID" value="MWA03211.1"/>
    <property type="molecule type" value="Genomic_DNA"/>
</dbReference>
<reference evidence="2" key="1">
    <citation type="submission" date="2019-12" db="EMBL/GenBank/DDBJ databases">
        <title>Actinomadura physcomitrii sp. nov., a novel actinomycete isolated from moss [Physcomitrium sphaericum (Ludw) Fuernr].</title>
        <authorList>
            <person name="Zhuang X."/>
        </authorList>
    </citation>
    <scope>NUCLEOTIDE SEQUENCE [LARGE SCALE GENOMIC DNA]</scope>
    <source>
        <strain evidence="2">LD22</strain>
    </source>
</reference>
<gene>
    <name evidence="2" type="ORF">F8568_023100</name>
</gene>
<dbReference type="RefSeq" id="WP_151595756.1">
    <property type="nucleotide sequence ID" value="NZ_WBMS02000018.1"/>
</dbReference>
<evidence type="ECO:0000313" key="2">
    <source>
        <dbReference type="EMBL" id="MWA03211.1"/>
    </source>
</evidence>
<organism evidence="2 3">
    <name type="scientific">Actinomadura physcomitrii</name>
    <dbReference type="NCBI Taxonomy" id="2650748"/>
    <lineage>
        <taxon>Bacteria</taxon>
        <taxon>Bacillati</taxon>
        <taxon>Actinomycetota</taxon>
        <taxon>Actinomycetes</taxon>
        <taxon>Streptosporangiales</taxon>
        <taxon>Thermomonosporaceae</taxon>
        <taxon>Actinomadura</taxon>
    </lineage>
</organism>
<comment type="caution">
    <text evidence="2">The sequence shown here is derived from an EMBL/GenBank/DDBJ whole genome shotgun (WGS) entry which is preliminary data.</text>
</comment>
<proteinExistence type="predicted"/>
<sequence>MTVNRSDRQVLVVTKGHTYDRNAFGAMLDSLDGITCTQVEQPAAQRHFAGEEPARWDAYVMYDMPGYEFSADHTSPPVLTDPPEDYRRDLLDLVASGHGFVFLHHALAGWPTWDDYADVMGGRFRFIRDPGHPDSGYRHGVTQHVEPAAPGHPVLEGLDGGFEIQDEVYLCEIHDAEITPLLVTDAELTDRTVWSAWNAVQGRRDDNDGWEHPRGSGVAAWVRDHPRSRIVYIQFGDGPAAFGNPGFRRLLANAVDWVSRRDTAGQGA</sequence>
<protein>
    <submittedName>
        <fullName evidence="2">ThuA domain-containing protein</fullName>
    </submittedName>
</protein>
<feature type="domain" description="ThuA-like" evidence="1">
    <location>
        <begin position="10"/>
        <end position="258"/>
    </location>
</feature>
<evidence type="ECO:0000313" key="3">
    <source>
        <dbReference type="Proteomes" id="UP000462055"/>
    </source>
</evidence>
<accession>A0A6I4MHQ6</accession>
<dbReference type="Proteomes" id="UP000462055">
    <property type="component" value="Unassembled WGS sequence"/>
</dbReference>